<keyword evidence="9" id="KW-1185">Reference proteome</keyword>
<accession>A0ABS9KNC8</accession>
<keyword evidence="5" id="KW-0998">Cell outer membrane</keyword>
<comment type="similarity">
    <text evidence="2">Belongs to the SusD family.</text>
</comment>
<sequence length="593" mass="66032">MKNIILYKKTIIAFLAMIIFVSCKKKLDEYNPGGVTADAVFNTPAGFEAGVSGVYSFNRWTWGKEAGYNLYEAGSDIWLSGVDDVNKEITSYTPNFLPTSAVVDQVWGKYYAAINLANALISRVGESGLSAALKTQREGELRMLRAWYYFFVVETWGPSQLTLEETKGIVTTAFRKPVDSIYTAIVNDMNIAIAQLPATVNAASDNGRVTKPAAEAFLAKAYLTWASYDNNTSRFDSAYKYANNVITNYPAIRMLDKYSDLWDFTKQINTEVIWAVNYANDFVTSDSRTSSGAPGGTVIVYPDGHPRGSNNSHFMFIPKYDVQPGMTRSIGVYGQPFTRFMPSRFLLNLYDASLDRRYAATFTEAWISNKTTPTNNTITLSNGTTVTRVINPGDTALFITKEALSNEFKDGRKYNCYDINRVYAADGMPRLNNLYVAVKKFIDPTKTVAPATQTTDARSARDAFVFRLADILLIAAEAKIRLNDPATAAGLINKVRRRAAGGTYPFETPGVMDITAAQATLGFLLDERARELAGEQWRWMDLKRTGQLIDRVKANNPQAAPTIQAFHLLRPIPQTQIDAVTNKEEFRQNQGYN</sequence>
<reference evidence="8" key="1">
    <citation type="submission" date="2022-01" db="EMBL/GenBank/DDBJ databases">
        <authorList>
            <person name="Jo J.-H."/>
            <person name="Im W.-T."/>
        </authorList>
    </citation>
    <scope>NUCLEOTIDE SEQUENCE</scope>
    <source>
        <strain evidence="8">NA20</strain>
    </source>
</reference>
<evidence type="ECO:0000259" key="7">
    <source>
        <dbReference type="Pfam" id="PF14322"/>
    </source>
</evidence>
<evidence type="ECO:0000259" key="6">
    <source>
        <dbReference type="Pfam" id="PF07980"/>
    </source>
</evidence>
<dbReference type="Pfam" id="PF14322">
    <property type="entry name" value="SusD-like_3"/>
    <property type="match status" value="1"/>
</dbReference>
<feature type="domain" description="RagB/SusD" evidence="6">
    <location>
        <begin position="270"/>
        <end position="592"/>
    </location>
</feature>
<comment type="caution">
    <text evidence="8">The sequence shown here is derived from an EMBL/GenBank/DDBJ whole genome shotgun (WGS) entry which is preliminary data.</text>
</comment>
<evidence type="ECO:0000256" key="1">
    <source>
        <dbReference type="ARBA" id="ARBA00004442"/>
    </source>
</evidence>
<evidence type="ECO:0000256" key="3">
    <source>
        <dbReference type="ARBA" id="ARBA00022729"/>
    </source>
</evidence>
<name>A0ABS9KNC8_9BACT</name>
<evidence type="ECO:0000256" key="5">
    <source>
        <dbReference type="ARBA" id="ARBA00023237"/>
    </source>
</evidence>
<evidence type="ECO:0000256" key="4">
    <source>
        <dbReference type="ARBA" id="ARBA00023136"/>
    </source>
</evidence>
<keyword evidence="4" id="KW-0472">Membrane</keyword>
<dbReference type="InterPro" id="IPR012944">
    <property type="entry name" value="SusD_RagB_dom"/>
</dbReference>
<evidence type="ECO:0000313" key="8">
    <source>
        <dbReference type="EMBL" id="MCG2613837.1"/>
    </source>
</evidence>
<proteinExistence type="inferred from homology"/>
<dbReference type="EMBL" id="JAKLTR010000003">
    <property type="protein sequence ID" value="MCG2613837.1"/>
    <property type="molecule type" value="Genomic_DNA"/>
</dbReference>
<protein>
    <submittedName>
        <fullName evidence="8">RagB/SusD family nutrient uptake outer membrane protein</fullName>
    </submittedName>
</protein>
<dbReference type="SUPFAM" id="SSF48452">
    <property type="entry name" value="TPR-like"/>
    <property type="match status" value="1"/>
</dbReference>
<dbReference type="Gene3D" id="1.25.40.390">
    <property type="match status" value="1"/>
</dbReference>
<keyword evidence="3" id="KW-0732">Signal</keyword>
<dbReference type="PROSITE" id="PS51257">
    <property type="entry name" value="PROKAR_LIPOPROTEIN"/>
    <property type="match status" value="1"/>
</dbReference>
<dbReference type="InterPro" id="IPR033985">
    <property type="entry name" value="SusD-like_N"/>
</dbReference>
<dbReference type="Pfam" id="PF07980">
    <property type="entry name" value="SusD_RagB"/>
    <property type="match status" value="1"/>
</dbReference>
<dbReference type="InterPro" id="IPR011990">
    <property type="entry name" value="TPR-like_helical_dom_sf"/>
</dbReference>
<dbReference type="Proteomes" id="UP001165367">
    <property type="component" value="Unassembled WGS sequence"/>
</dbReference>
<feature type="domain" description="SusD-like N-terminal" evidence="7">
    <location>
        <begin position="100"/>
        <end position="223"/>
    </location>
</feature>
<evidence type="ECO:0000313" key="9">
    <source>
        <dbReference type="Proteomes" id="UP001165367"/>
    </source>
</evidence>
<comment type="subcellular location">
    <subcellularLocation>
        <location evidence="1">Cell outer membrane</location>
    </subcellularLocation>
</comment>
<gene>
    <name evidence="8" type="ORF">LZZ85_06075</name>
</gene>
<evidence type="ECO:0000256" key="2">
    <source>
        <dbReference type="ARBA" id="ARBA00006275"/>
    </source>
</evidence>
<organism evidence="8 9">
    <name type="scientific">Terrimonas ginsenosidimutans</name>
    <dbReference type="NCBI Taxonomy" id="2908004"/>
    <lineage>
        <taxon>Bacteria</taxon>
        <taxon>Pseudomonadati</taxon>
        <taxon>Bacteroidota</taxon>
        <taxon>Chitinophagia</taxon>
        <taxon>Chitinophagales</taxon>
        <taxon>Chitinophagaceae</taxon>
        <taxon>Terrimonas</taxon>
    </lineage>
</organism>
<dbReference type="RefSeq" id="WP_237869674.1">
    <property type="nucleotide sequence ID" value="NZ_JAKLTR010000003.1"/>
</dbReference>